<dbReference type="Pfam" id="PF07179">
    <property type="entry name" value="SseB"/>
    <property type="match status" value="1"/>
</dbReference>
<comment type="caution">
    <text evidence="2">The sequence shown here is derived from an EMBL/GenBank/DDBJ whole genome shotgun (WGS) entry which is preliminary data.</text>
</comment>
<dbReference type="EMBL" id="JAAGLI010000093">
    <property type="protein sequence ID" value="NEA21614.1"/>
    <property type="molecule type" value="Genomic_DNA"/>
</dbReference>
<protein>
    <recommendedName>
        <fullName evidence="1">SseB protein N-terminal domain-containing protein</fullName>
    </recommendedName>
</protein>
<dbReference type="RefSeq" id="WP_163053239.1">
    <property type="nucleotide sequence ID" value="NZ_JAAGLI010000093.1"/>
</dbReference>
<dbReference type="InterPro" id="IPR009839">
    <property type="entry name" value="SseB_N"/>
</dbReference>
<name>A0A6L9QBI2_9ACTN</name>
<proteinExistence type="predicted"/>
<dbReference type="AlphaFoldDB" id="A0A6L9QBI2"/>
<gene>
    <name evidence="2" type="ORF">G3I70_03740</name>
</gene>
<evidence type="ECO:0000259" key="1">
    <source>
        <dbReference type="Pfam" id="PF07179"/>
    </source>
</evidence>
<evidence type="ECO:0000313" key="2">
    <source>
        <dbReference type="EMBL" id="NEA21614.1"/>
    </source>
</evidence>
<feature type="domain" description="SseB protein N-terminal" evidence="1">
    <location>
        <begin position="2"/>
        <end position="74"/>
    </location>
</feature>
<evidence type="ECO:0000313" key="3">
    <source>
        <dbReference type="Proteomes" id="UP000475532"/>
    </source>
</evidence>
<reference evidence="2 3" key="1">
    <citation type="submission" date="2020-01" db="EMBL/GenBank/DDBJ databases">
        <title>Insect and environment-associated Actinomycetes.</title>
        <authorList>
            <person name="Currrie C."/>
            <person name="Chevrette M."/>
            <person name="Carlson C."/>
            <person name="Stubbendieck R."/>
            <person name="Wendt-Pienkowski E."/>
        </authorList>
    </citation>
    <scope>NUCLEOTIDE SEQUENCE [LARGE SCALE GENOMIC DNA]</scope>
    <source>
        <strain evidence="2 3">SID10258</strain>
    </source>
</reference>
<organism evidence="2 3">
    <name type="scientific">Actinomadura bangladeshensis</name>
    <dbReference type="NCBI Taxonomy" id="453573"/>
    <lineage>
        <taxon>Bacteria</taxon>
        <taxon>Bacillati</taxon>
        <taxon>Actinomycetota</taxon>
        <taxon>Actinomycetes</taxon>
        <taxon>Streptosporangiales</taxon>
        <taxon>Thermomonosporaceae</taxon>
        <taxon>Actinomadura</taxon>
    </lineage>
</organism>
<dbReference type="Proteomes" id="UP000475532">
    <property type="component" value="Unassembled WGS sequence"/>
</dbReference>
<accession>A0A6L9QBI2</accession>
<sequence length="79" mass="8627">MFVPTAARHSESKQSGTTYELRELAEGAAGLAVYTSLEKLLQVLGVEQEYVEVEIIELLRQIAGRVPVVVDPALRADSN</sequence>